<sequence>MMKQLTLFILFIFISNLVFGQEISKSTTQTITQSGIGLGSVIAVVTSWDRNKSILWALIHGILGWLYVIYFAFTRSE</sequence>
<organism evidence="2 3">
    <name type="scientific">Sphingobacterium zeae</name>
    <dbReference type="NCBI Taxonomy" id="1776859"/>
    <lineage>
        <taxon>Bacteria</taxon>
        <taxon>Pseudomonadati</taxon>
        <taxon>Bacteroidota</taxon>
        <taxon>Sphingobacteriia</taxon>
        <taxon>Sphingobacteriales</taxon>
        <taxon>Sphingobacteriaceae</taxon>
        <taxon>Sphingobacterium</taxon>
    </lineage>
</organism>
<feature type="transmembrane region" description="Helical" evidence="1">
    <location>
        <begin position="55"/>
        <end position="73"/>
    </location>
</feature>
<comment type="caution">
    <text evidence="2">The sequence shown here is derived from an EMBL/GenBank/DDBJ whole genome shotgun (WGS) entry which is preliminary data.</text>
</comment>
<evidence type="ECO:0000256" key="1">
    <source>
        <dbReference type="SAM" id="Phobius"/>
    </source>
</evidence>
<keyword evidence="3" id="KW-1185">Reference proteome</keyword>
<dbReference type="Proteomes" id="UP001244640">
    <property type="component" value="Unassembled WGS sequence"/>
</dbReference>
<protein>
    <submittedName>
        <fullName evidence="2">Uncharacterized protein</fullName>
    </submittedName>
</protein>
<evidence type="ECO:0000313" key="3">
    <source>
        <dbReference type="Proteomes" id="UP001244640"/>
    </source>
</evidence>
<evidence type="ECO:0000313" key="2">
    <source>
        <dbReference type="EMBL" id="MDQ1151518.1"/>
    </source>
</evidence>
<dbReference type="RefSeq" id="WP_307186988.1">
    <property type="nucleotide sequence ID" value="NZ_JAUTBA010000001.1"/>
</dbReference>
<keyword evidence="1" id="KW-0472">Membrane</keyword>
<dbReference type="EMBL" id="JAUTBA010000001">
    <property type="protein sequence ID" value="MDQ1151518.1"/>
    <property type="molecule type" value="Genomic_DNA"/>
</dbReference>
<proteinExistence type="predicted"/>
<accession>A0ABU0U9I3</accession>
<name>A0ABU0U9I3_9SPHI</name>
<keyword evidence="1" id="KW-0812">Transmembrane</keyword>
<keyword evidence="1" id="KW-1133">Transmembrane helix</keyword>
<gene>
    <name evidence="2" type="ORF">QE382_003502</name>
</gene>
<reference evidence="2 3" key="1">
    <citation type="submission" date="2023-07" db="EMBL/GenBank/DDBJ databases">
        <title>Functional and genomic diversity of the sorghum phyllosphere microbiome.</title>
        <authorList>
            <person name="Shade A."/>
        </authorList>
    </citation>
    <scope>NUCLEOTIDE SEQUENCE [LARGE SCALE GENOMIC DNA]</scope>
    <source>
        <strain evidence="2 3">SORGH_AS_0892</strain>
    </source>
</reference>